<dbReference type="EMBL" id="CP032334">
    <property type="protein sequence ID" value="QCO06648.1"/>
    <property type="molecule type" value="Genomic_DNA"/>
</dbReference>
<keyword evidence="2" id="KW-0472">Membrane</keyword>
<evidence type="ECO:0000313" key="4">
    <source>
        <dbReference type="Proteomes" id="UP000298596"/>
    </source>
</evidence>
<dbReference type="PANTHER" id="PTHR23521:SF2">
    <property type="entry name" value="TRANSPORTER MFS SUPERFAMILY"/>
    <property type="match status" value="1"/>
</dbReference>
<accession>A0A4D8Q901</accession>
<geneLocation type="plasmid" evidence="3">
    <name>p4</name>
</geneLocation>
<evidence type="ECO:0008006" key="5">
    <source>
        <dbReference type="Google" id="ProtNLM"/>
    </source>
</evidence>
<name>A0A4D8Q901_AZOBR</name>
<dbReference type="InterPro" id="IPR036259">
    <property type="entry name" value="MFS_trans_sf"/>
</dbReference>
<dbReference type="Proteomes" id="UP000298596">
    <property type="component" value="Plasmid p4"/>
</dbReference>
<gene>
    <name evidence="3" type="ORF">D3867_32510</name>
</gene>
<dbReference type="AlphaFoldDB" id="A0A4D8Q901"/>
<dbReference type="Gene3D" id="1.20.1250.20">
    <property type="entry name" value="MFS general substrate transporter like domains"/>
    <property type="match status" value="1"/>
</dbReference>
<feature type="region of interest" description="Disordered" evidence="1">
    <location>
        <begin position="131"/>
        <end position="169"/>
    </location>
</feature>
<proteinExistence type="predicted"/>
<keyword evidence="2" id="KW-0812">Transmembrane</keyword>
<reference evidence="3 4" key="1">
    <citation type="submission" date="2018-09" db="EMBL/GenBank/DDBJ databases">
        <title>Whole genome based analysis of evolution and adaptive divergence in Indian and Brazilian strains of Azospirillum brasilense.</title>
        <authorList>
            <person name="Singh C."/>
            <person name="Tripathi A.K."/>
        </authorList>
    </citation>
    <scope>NUCLEOTIDE SEQUENCE [LARGE SCALE GENOMIC DNA]</scope>
    <source>
        <strain evidence="3 4">MTCC4036</strain>
        <plasmid evidence="3 4">p4</plasmid>
    </source>
</reference>
<feature type="transmembrane region" description="Helical" evidence="2">
    <location>
        <begin position="44"/>
        <end position="67"/>
    </location>
</feature>
<keyword evidence="2" id="KW-1133">Transmembrane helix</keyword>
<feature type="transmembrane region" description="Helical" evidence="2">
    <location>
        <begin position="79"/>
        <end position="99"/>
    </location>
</feature>
<dbReference type="SUPFAM" id="SSF103473">
    <property type="entry name" value="MFS general substrate transporter"/>
    <property type="match status" value="1"/>
</dbReference>
<sequence length="169" mass="17803">MTQGAPGTVTAHLKMTVLSATVAAAAAAAGASYAYVDLSLHRMGASATAIGLNAAMPALAWLLTTPLMPTLLRRFDPGAVLRALLVVAMLSPLGFVLSADQDVWMALRFLFGGSLGMVFRLTEYWISAASPDDRRGSTSVSTPARSAPGPPWERLSSRSREPRAGRRSC</sequence>
<dbReference type="GO" id="GO:0005886">
    <property type="term" value="C:plasma membrane"/>
    <property type="evidence" value="ECO:0007669"/>
    <property type="project" value="TreeGrafter"/>
</dbReference>
<organism evidence="3 4">
    <name type="scientific">Azospirillum brasilense</name>
    <dbReference type="NCBI Taxonomy" id="192"/>
    <lineage>
        <taxon>Bacteria</taxon>
        <taxon>Pseudomonadati</taxon>
        <taxon>Pseudomonadota</taxon>
        <taxon>Alphaproteobacteria</taxon>
        <taxon>Rhodospirillales</taxon>
        <taxon>Azospirillaceae</taxon>
        <taxon>Azospirillum</taxon>
    </lineage>
</organism>
<feature type="compositionally biased region" description="Basic and acidic residues" evidence="1">
    <location>
        <begin position="155"/>
        <end position="169"/>
    </location>
</feature>
<evidence type="ECO:0000256" key="1">
    <source>
        <dbReference type="SAM" id="MobiDB-lite"/>
    </source>
</evidence>
<evidence type="ECO:0000313" key="3">
    <source>
        <dbReference type="EMBL" id="QCO06648.1"/>
    </source>
</evidence>
<protein>
    <recommendedName>
        <fullName evidence="5">MFS transporter</fullName>
    </recommendedName>
</protein>
<dbReference type="PANTHER" id="PTHR23521">
    <property type="entry name" value="TRANSPORTER MFS SUPERFAMILY"/>
    <property type="match status" value="1"/>
</dbReference>
<keyword evidence="3" id="KW-0614">Plasmid</keyword>
<evidence type="ECO:0000256" key="2">
    <source>
        <dbReference type="SAM" id="Phobius"/>
    </source>
</evidence>